<dbReference type="SUPFAM" id="SSF51395">
    <property type="entry name" value="FMN-linked oxidoreductases"/>
    <property type="match status" value="1"/>
</dbReference>
<evidence type="ECO:0000259" key="1">
    <source>
        <dbReference type="Pfam" id="PF00724"/>
    </source>
</evidence>
<organism evidence="2 3">
    <name type="scientific">Mycena metata</name>
    <dbReference type="NCBI Taxonomy" id="1033252"/>
    <lineage>
        <taxon>Eukaryota</taxon>
        <taxon>Fungi</taxon>
        <taxon>Dikarya</taxon>
        <taxon>Basidiomycota</taxon>
        <taxon>Agaricomycotina</taxon>
        <taxon>Agaricomycetes</taxon>
        <taxon>Agaricomycetidae</taxon>
        <taxon>Agaricales</taxon>
        <taxon>Marasmiineae</taxon>
        <taxon>Mycenaceae</taxon>
        <taxon>Mycena</taxon>
    </lineage>
</organism>
<evidence type="ECO:0000313" key="3">
    <source>
        <dbReference type="Proteomes" id="UP001215598"/>
    </source>
</evidence>
<sequence length="399" mass="43273">MSTLFTPLTLGSTTISNRLGMSALTRNRSTKTVPNDIMLKYYVQRATGGAGLIVSEGVLISRQGSEWPNAPGIWEKSQIDGWKKITDAVHEAGSKMYAQLWHCTTLSPFLTSAFFRSNRLFKVGRISHPDAPEQIAAGIPVYAPSAISARGGKFRFLPGAPGYVKPTEIEDPTILIAQFKEAAINAKAAGFDGVELHGANGYLVHQFLDSTSNQRTDKWGGSPENRARFALETLKVLIEVWGADVAIKLSPAGGYNDMGMPLEDTIETFGYLLRQVNKLGLAYVGFVRYLPYLDPEFDGKKRATPHNVLATFAPFLISPTAKTPIFANAGVTPPEAESLVASGTVAGVFNGLGWIAHPDLGKRVREGKELDNAPDFVRLYGAEGVDPALGYTDYKEAVY</sequence>
<name>A0AAD7HEJ5_9AGAR</name>
<evidence type="ECO:0000313" key="2">
    <source>
        <dbReference type="EMBL" id="KAJ7718637.1"/>
    </source>
</evidence>
<gene>
    <name evidence="2" type="ORF">B0H16DRAFT_421664</name>
</gene>
<dbReference type="Gene3D" id="3.20.20.70">
    <property type="entry name" value="Aldolase class I"/>
    <property type="match status" value="1"/>
</dbReference>
<comment type="caution">
    <text evidence="2">The sequence shown here is derived from an EMBL/GenBank/DDBJ whole genome shotgun (WGS) entry which is preliminary data.</text>
</comment>
<dbReference type="InterPro" id="IPR045247">
    <property type="entry name" value="Oye-like"/>
</dbReference>
<protein>
    <recommendedName>
        <fullName evidence="1">NADH:flavin oxidoreductase/NADH oxidase N-terminal domain-containing protein</fullName>
    </recommendedName>
</protein>
<feature type="domain" description="NADH:flavin oxidoreductase/NADH oxidase N-terminal" evidence="1">
    <location>
        <begin position="4"/>
        <end position="370"/>
    </location>
</feature>
<dbReference type="AlphaFoldDB" id="A0AAD7HEJ5"/>
<keyword evidence="3" id="KW-1185">Reference proteome</keyword>
<dbReference type="CDD" id="cd02933">
    <property type="entry name" value="OYE_like_FMN"/>
    <property type="match status" value="1"/>
</dbReference>
<dbReference type="GO" id="GO:0016491">
    <property type="term" value="F:oxidoreductase activity"/>
    <property type="evidence" value="ECO:0007669"/>
    <property type="project" value="InterPro"/>
</dbReference>
<dbReference type="PANTHER" id="PTHR22893:SF91">
    <property type="entry name" value="NADPH DEHYDROGENASE 2-RELATED"/>
    <property type="match status" value="1"/>
</dbReference>
<dbReference type="Pfam" id="PF00724">
    <property type="entry name" value="Oxidored_FMN"/>
    <property type="match status" value="1"/>
</dbReference>
<reference evidence="2" key="1">
    <citation type="submission" date="2023-03" db="EMBL/GenBank/DDBJ databases">
        <title>Massive genome expansion in bonnet fungi (Mycena s.s.) driven by repeated elements and novel gene families across ecological guilds.</title>
        <authorList>
            <consortium name="Lawrence Berkeley National Laboratory"/>
            <person name="Harder C.B."/>
            <person name="Miyauchi S."/>
            <person name="Viragh M."/>
            <person name="Kuo A."/>
            <person name="Thoen E."/>
            <person name="Andreopoulos B."/>
            <person name="Lu D."/>
            <person name="Skrede I."/>
            <person name="Drula E."/>
            <person name="Henrissat B."/>
            <person name="Morin E."/>
            <person name="Kohler A."/>
            <person name="Barry K."/>
            <person name="LaButti K."/>
            <person name="Morin E."/>
            <person name="Salamov A."/>
            <person name="Lipzen A."/>
            <person name="Mereny Z."/>
            <person name="Hegedus B."/>
            <person name="Baldrian P."/>
            <person name="Stursova M."/>
            <person name="Weitz H."/>
            <person name="Taylor A."/>
            <person name="Grigoriev I.V."/>
            <person name="Nagy L.G."/>
            <person name="Martin F."/>
            <person name="Kauserud H."/>
        </authorList>
    </citation>
    <scope>NUCLEOTIDE SEQUENCE</scope>
    <source>
        <strain evidence="2">CBHHK182m</strain>
    </source>
</reference>
<dbReference type="Proteomes" id="UP001215598">
    <property type="component" value="Unassembled WGS sequence"/>
</dbReference>
<proteinExistence type="predicted"/>
<dbReference type="PANTHER" id="PTHR22893">
    <property type="entry name" value="NADH OXIDOREDUCTASE-RELATED"/>
    <property type="match status" value="1"/>
</dbReference>
<accession>A0AAD7HEJ5</accession>
<dbReference type="EMBL" id="JARKIB010000263">
    <property type="protein sequence ID" value="KAJ7718637.1"/>
    <property type="molecule type" value="Genomic_DNA"/>
</dbReference>
<dbReference type="InterPro" id="IPR013785">
    <property type="entry name" value="Aldolase_TIM"/>
</dbReference>
<dbReference type="InterPro" id="IPR001155">
    <property type="entry name" value="OxRdtase_FMN_N"/>
</dbReference>
<dbReference type="GO" id="GO:0010181">
    <property type="term" value="F:FMN binding"/>
    <property type="evidence" value="ECO:0007669"/>
    <property type="project" value="InterPro"/>
</dbReference>